<dbReference type="AlphaFoldDB" id="A0A8H3IDU5"/>
<proteinExistence type="predicted"/>
<comment type="caution">
    <text evidence="1">The sequence shown here is derived from an EMBL/GenBank/DDBJ whole genome shotgun (WGS) entry which is preliminary data.</text>
</comment>
<sequence>MFSTSPEVKTSRGVYEGYVNLGTLESGSAVAAKPLKTFVHHGNVENPRHDGIHLTYEMQQISALPSMRDGE</sequence>
<organism evidence="1 2">
    <name type="scientific">Alectoria fallacina</name>
    <dbReference type="NCBI Taxonomy" id="1903189"/>
    <lineage>
        <taxon>Eukaryota</taxon>
        <taxon>Fungi</taxon>
        <taxon>Dikarya</taxon>
        <taxon>Ascomycota</taxon>
        <taxon>Pezizomycotina</taxon>
        <taxon>Lecanoromycetes</taxon>
        <taxon>OSLEUM clade</taxon>
        <taxon>Lecanoromycetidae</taxon>
        <taxon>Lecanorales</taxon>
        <taxon>Lecanorineae</taxon>
        <taxon>Parmeliaceae</taxon>
        <taxon>Alectoria</taxon>
    </lineage>
</organism>
<gene>
    <name evidence="1" type="ORF">ALECFALPRED_002740</name>
</gene>
<evidence type="ECO:0000313" key="2">
    <source>
        <dbReference type="Proteomes" id="UP000664203"/>
    </source>
</evidence>
<keyword evidence="2" id="KW-1185">Reference proteome</keyword>
<evidence type="ECO:0000313" key="1">
    <source>
        <dbReference type="EMBL" id="CAF9924397.1"/>
    </source>
</evidence>
<protein>
    <submittedName>
        <fullName evidence="1">Uncharacterized protein</fullName>
    </submittedName>
</protein>
<accession>A0A8H3IDU5</accession>
<reference evidence="1" key="1">
    <citation type="submission" date="2021-03" db="EMBL/GenBank/DDBJ databases">
        <authorList>
            <person name="Tagirdzhanova G."/>
        </authorList>
    </citation>
    <scope>NUCLEOTIDE SEQUENCE</scope>
</reference>
<dbReference type="EMBL" id="CAJPDR010000189">
    <property type="protein sequence ID" value="CAF9924397.1"/>
    <property type="molecule type" value="Genomic_DNA"/>
</dbReference>
<name>A0A8H3IDU5_9LECA</name>
<dbReference type="Proteomes" id="UP000664203">
    <property type="component" value="Unassembled WGS sequence"/>
</dbReference>